<keyword evidence="4" id="KW-1185">Reference proteome</keyword>
<proteinExistence type="predicted"/>
<dbReference type="RefSeq" id="WP_277417846.1">
    <property type="nucleotide sequence ID" value="NZ_CP119083.1"/>
</dbReference>
<evidence type="ECO:0000256" key="1">
    <source>
        <dbReference type="SAM" id="Phobius"/>
    </source>
</evidence>
<feature type="domain" description="Signal transduction histidine kinase internal region" evidence="2">
    <location>
        <begin position="163"/>
        <end position="242"/>
    </location>
</feature>
<evidence type="ECO:0000313" key="3">
    <source>
        <dbReference type="EMBL" id="WEF35179.1"/>
    </source>
</evidence>
<dbReference type="Proteomes" id="UP001216510">
    <property type="component" value="Chromosome"/>
</dbReference>
<keyword evidence="1" id="KW-0472">Membrane</keyword>
<dbReference type="GO" id="GO:0016301">
    <property type="term" value="F:kinase activity"/>
    <property type="evidence" value="ECO:0007669"/>
    <property type="project" value="UniProtKB-KW"/>
</dbReference>
<gene>
    <name evidence="3" type="ORF">PX653_10605</name>
</gene>
<accession>A0ABY8BLD6</accession>
<feature type="transmembrane region" description="Helical" evidence="1">
    <location>
        <begin position="118"/>
        <end position="141"/>
    </location>
</feature>
<name>A0ABY8BLD6_9BURK</name>
<organism evidence="3 4">
    <name type="scientific">Pseudoduganella chitinolytica</name>
    <dbReference type="NCBI Taxonomy" id="34070"/>
    <lineage>
        <taxon>Bacteria</taxon>
        <taxon>Pseudomonadati</taxon>
        <taxon>Pseudomonadota</taxon>
        <taxon>Betaproteobacteria</taxon>
        <taxon>Burkholderiales</taxon>
        <taxon>Oxalobacteraceae</taxon>
        <taxon>Telluria group</taxon>
        <taxon>Pseudoduganella</taxon>
    </lineage>
</organism>
<feature type="transmembrane region" description="Helical" evidence="1">
    <location>
        <begin position="41"/>
        <end position="63"/>
    </location>
</feature>
<dbReference type="PANTHER" id="PTHR34220">
    <property type="entry name" value="SENSOR HISTIDINE KINASE YPDA"/>
    <property type="match status" value="1"/>
</dbReference>
<keyword evidence="1" id="KW-1133">Transmembrane helix</keyword>
<keyword evidence="3" id="KW-0808">Transferase</keyword>
<dbReference type="InterPro" id="IPR036890">
    <property type="entry name" value="HATPase_C_sf"/>
</dbReference>
<dbReference type="PANTHER" id="PTHR34220:SF7">
    <property type="entry name" value="SENSOR HISTIDINE KINASE YPDA"/>
    <property type="match status" value="1"/>
</dbReference>
<keyword evidence="3" id="KW-0418">Kinase</keyword>
<sequence>MQAPLSNRRGALLYVVAWVCLGMALGAVCAALAPARLINGLLFALPTTPVYGIAAGFSTYYLCRANPLGTRPAPLLIVMLAAAAIVAGFMWLAVLLGWNELCRGLGVPWAGITVRTELSALLFALGVLLYGLLAAINYLAIEAGRARSAERRALEARVAAQEAELRMLRTQIDPHFLFNSLNSISALTSQDPPAAREMTLQLASFCRHSLGLADQDRVTLEQEMTLVRHFLAIEKVRFGARLVTEEALEKGALACLVPPMIIQPLVENAVKHGIGQLPEGGLLLVAAWREGSGAGMRLRIAVSNAVDTEGQGGGAGGIGLANVRQRLACAYPNAATLAWKREDGTFSVEIALPAQTRES</sequence>
<dbReference type="Pfam" id="PF06580">
    <property type="entry name" value="His_kinase"/>
    <property type="match status" value="1"/>
</dbReference>
<keyword evidence="1" id="KW-0812">Transmembrane</keyword>
<evidence type="ECO:0000313" key="4">
    <source>
        <dbReference type="Proteomes" id="UP001216510"/>
    </source>
</evidence>
<dbReference type="EMBL" id="CP119083">
    <property type="protein sequence ID" value="WEF35179.1"/>
    <property type="molecule type" value="Genomic_DNA"/>
</dbReference>
<reference evidence="3 4" key="1">
    <citation type="submission" date="2023-02" db="EMBL/GenBank/DDBJ databases">
        <title>Gemone sequence of Telluria chitinolytica ACM 3522T.</title>
        <authorList>
            <person name="Frediansyah A."/>
            <person name="Miess H."/>
            <person name="Gross H."/>
        </authorList>
    </citation>
    <scope>NUCLEOTIDE SEQUENCE [LARGE SCALE GENOMIC DNA]</scope>
    <source>
        <strain evidence="3 4">ACM 3522</strain>
    </source>
</reference>
<dbReference type="Gene3D" id="3.30.565.10">
    <property type="entry name" value="Histidine kinase-like ATPase, C-terminal domain"/>
    <property type="match status" value="1"/>
</dbReference>
<dbReference type="InterPro" id="IPR010559">
    <property type="entry name" value="Sig_transdc_His_kin_internal"/>
</dbReference>
<protein>
    <submittedName>
        <fullName evidence="3">Histidine kinase</fullName>
    </submittedName>
</protein>
<dbReference type="SUPFAM" id="SSF55874">
    <property type="entry name" value="ATPase domain of HSP90 chaperone/DNA topoisomerase II/histidine kinase"/>
    <property type="match status" value="1"/>
</dbReference>
<feature type="transmembrane region" description="Helical" evidence="1">
    <location>
        <begin position="75"/>
        <end position="98"/>
    </location>
</feature>
<feature type="transmembrane region" description="Helical" evidence="1">
    <location>
        <begin position="12"/>
        <end position="35"/>
    </location>
</feature>
<evidence type="ECO:0000259" key="2">
    <source>
        <dbReference type="Pfam" id="PF06580"/>
    </source>
</evidence>
<dbReference type="InterPro" id="IPR050640">
    <property type="entry name" value="Bact_2-comp_sensor_kinase"/>
</dbReference>